<accession>S4P2R5</accession>
<name>S4P2R5_9NEOP</name>
<reference evidence="1" key="1">
    <citation type="journal article" date="2013" name="BMC Genomics">
        <title>Unscrambling butterfly oogenesis.</title>
        <authorList>
            <person name="Carter J.M."/>
            <person name="Baker S.C."/>
            <person name="Pink R."/>
            <person name="Carter D.R."/>
            <person name="Collins A."/>
            <person name="Tomlin J."/>
            <person name="Gibbs M."/>
            <person name="Breuker C.J."/>
        </authorList>
    </citation>
    <scope>NUCLEOTIDE SEQUENCE</scope>
    <source>
        <tissue evidence="1">Ovary</tissue>
    </source>
</reference>
<dbReference type="AlphaFoldDB" id="S4P2R5"/>
<sequence>MVAQTIKHRLLAQPEPKPQITGTLRNDVICMCTLFKLAYLGVCSGFSKLVARHTTVRPIATPCYPSKIWAYKNKVV</sequence>
<reference evidence="1" key="2">
    <citation type="submission" date="2013-05" db="EMBL/GenBank/DDBJ databases">
        <authorList>
            <person name="Carter J.-M."/>
            <person name="Baker S.C."/>
            <person name="Pink R."/>
            <person name="Carter D.R.F."/>
            <person name="Collins A."/>
            <person name="Tomlin J."/>
            <person name="Gibbs M."/>
            <person name="Breuker C.J."/>
        </authorList>
    </citation>
    <scope>NUCLEOTIDE SEQUENCE</scope>
    <source>
        <tissue evidence="1">Ovary</tissue>
    </source>
</reference>
<proteinExistence type="predicted"/>
<dbReference type="EMBL" id="GAIX01009877">
    <property type="protein sequence ID" value="JAA82683.1"/>
    <property type="molecule type" value="Transcribed_RNA"/>
</dbReference>
<feature type="non-terminal residue" evidence="1">
    <location>
        <position position="76"/>
    </location>
</feature>
<protein>
    <submittedName>
        <fullName evidence="1">Uncharacterized protein</fullName>
    </submittedName>
</protein>
<evidence type="ECO:0000313" key="1">
    <source>
        <dbReference type="EMBL" id="JAA82683.1"/>
    </source>
</evidence>
<organism evidence="1">
    <name type="scientific">Pararge aegeria</name>
    <name type="common">speckled wood butterfly</name>
    <dbReference type="NCBI Taxonomy" id="116150"/>
    <lineage>
        <taxon>Eukaryota</taxon>
        <taxon>Metazoa</taxon>
        <taxon>Ecdysozoa</taxon>
        <taxon>Arthropoda</taxon>
        <taxon>Hexapoda</taxon>
        <taxon>Insecta</taxon>
        <taxon>Pterygota</taxon>
        <taxon>Neoptera</taxon>
        <taxon>Endopterygota</taxon>
        <taxon>Lepidoptera</taxon>
        <taxon>Glossata</taxon>
        <taxon>Ditrysia</taxon>
        <taxon>Papilionoidea</taxon>
        <taxon>Nymphalidae</taxon>
        <taxon>Satyrinae</taxon>
        <taxon>Satyrini</taxon>
        <taxon>Parargina</taxon>
        <taxon>Pararge</taxon>
    </lineage>
</organism>